<evidence type="ECO:0000313" key="2">
    <source>
        <dbReference type="Proteomes" id="UP000003527"/>
    </source>
</evidence>
<dbReference type="Proteomes" id="UP000003527">
    <property type="component" value="Unassembled WGS sequence"/>
</dbReference>
<proteinExistence type="predicted"/>
<dbReference type="InterPro" id="IPR035944">
    <property type="entry name" value="YfbM-like_sf"/>
</dbReference>
<gene>
    <name evidence="1" type="ORF">HMPREF9624_01907</name>
</gene>
<evidence type="ECO:0000313" key="1">
    <source>
        <dbReference type="EMBL" id="EHL14131.1"/>
    </source>
</evidence>
<keyword evidence="2" id="KW-1185">Reference proteome</keyword>
<protein>
    <recommendedName>
        <fullName evidence="3">DUF1877 domain-containing protein</fullName>
    </recommendedName>
</protein>
<dbReference type="Gene3D" id="3.40.1760.10">
    <property type="entry name" value="YfbM-like super family"/>
    <property type="match status" value="1"/>
</dbReference>
<accession>G9WS41</accession>
<name>G9WS41_9FIRM</name>
<organism evidence="1 2">
    <name type="scientific">Oribacterium asaccharolyticum ACB7</name>
    <dbReference type="NCBI Taxonomy" id="796944"/>
    <lineage>
        <taxon>Bacteria</taxon>
        <taxon>Bacillati</taxon>
        <taxon>Bacillota</taxon>
        <taxon>Clostridia</taxon>
        <taxon>Lachnospirales</taxon>
        <taxon>Lachnospiraceae</taxon>
        <taxon>Oribacterium</taxon>
    </lineage>
</organism>
<dbReference type="PATRIC" id="fig|796944.3.peg.422"/>
<dbReference type="HOGENOM" id="CLU_110577_2_0_9"/>
<evidence type="ECO:0008006" key="3">
    <source>
        <dbReference type="Google" id="ProtNLM"/>
    </source>
</evidence>
<dbReference type="AlphaFoldDB" id="G9WS41"/>
<sequence length="168" mass="19839">MGMRATYRYLSDKNLKELKSYYGIEDKIPEEIEDSHEEVELSLNIDKKWDVLHFMLTGGRRFEPIKNEPLSEAVVGEFSIDDASEFMAYTEKSKIKNIVFALDYFDMKKALEKFSMEECKTADLYPNIWDDEEEIDEIKEEIMDCFQCMKEFYHHILEANGNILITIC</sequence>
<dbReference type="SUPFAM" id="SSF111069">
    <property type="entry name" value="Hypothetical protein yfbM"/>
    <property type="match status" value="1"/>
</dbReference>
<dbReference type="Pfam" id="PF08974">
    <property type="entry name" value="DUF1877"/>
    <property type="match status" value="1"/>
</dbReference>
<dbReference type="EMBL" id="AFZD01000004">
    <property type="protein sequence ID" value="EHL14131.1"/>
    <property type="molecule type" value="Genomic_DNA"/>
</dbReference>
<comment type="caution">
    <text evidence="1">The sequence shown here is derived from an EMBL/GenBank/DDBJ whole genome shotgun (WGS) entry which is preliminary data.</text>
</comment>
<dbReference type="InterPro" id="IPR015068">
    <property type="entry name" value="DUF1877"/>
</dbReference>
<reference evidence="1 2" key="1">
    <citation type="submission" date="2011-08" db="EMBL/GenBank/DDBJ databases">
        <title>The Genome Sequence of Oribacterium sp. ACB7.</title>
        <authorList>
            <consortium name="The Broad Institute Genome Sequencing Platform"/>
            <person name="Earl A."/>
            <person name="Ward D."/>
            <person name="Feldgarden M."/>
            <person name="Gevers D."/>
            <person name="Sizova M."/>
            <person name="Hazen A."/>
            <person name="Epstein S."/>
            <person name="Young S.K."/>
            <person name="Zeng Q."/>
            <person name="Gargeya S."/>
            <person name="Fitzgerald M."/>
            <person name="Haas B."/>
            <person name="Abouelleil A."/>
            <person name="Alvarado L."/>
            <person name="Arachchi H.M."/>
            <person name="Berlin A."/>
            <person name="Brown A."/>
            <person name="Chapman S.B."/>
            <person name="Chen Z."/>
            <person name="Dunbar C."/>
            <person name="Freedman E."/>
            <person name="Gearin G."/>
            <person name="Gellesch M."/>
            <person name="Goldberg J."/>
            <person name="Griggs A."/>
            <person name="Gujja S."/>
            <person name="Heiman D."/>
            <person name="Howarth C."/>
            <person name="Larson L."/>
            <person name="Lui A."/>
            <person name="MacDonald P.J.P."/>
            <person name="Montmayeur A."/>
            <person name="Murphy C."/>
            <person name="Neiman D."/>
            <person name="Pearson M."/>
            <person name="Priest M."/>
            <person name="Roberts A."/>
            <person name="Saif S."/>
            <person name="Shea T."/>
            <person name="Shenoy N."/>
            <person name="Sisk P."/>
            <person name="Stolte C."/>
            <person name="Sykes S."/>
            <person name="Wortman J."/>
            <person name="Nusbaum C."/>
            <person name="Birren B."/>
        </authorList>
    </citation>
    <scope>NUCLEOTIDE SEQUENCE [LARGE SCALE GENOMIC DNA]</scope>
    <source>
        <strain evidence="1 2">ACB7</strain>
    </source>
</reference>